<dbReference type="AlphaFoldDB" id="A0A3N7HTY4"/>
<dbReference type="InterPro" id="IPR011701">
    <property type="entry name" value="MFS"/>
</dbReference>
<dbReference type="RefSeq" id="WP_124540889.1">
    <property type="nucleotide sequence ID" value="NZ_QUSW01000003.1"/>
</dbReference>
<dbReference type="GO" id="GO:0022857">
    <property type="term" value="F:transmembrane transporter activity"/>
    <property type="evidence" value="ECO:0007669"/>
    <property type="project" value="InterPro"/>
</dbReference>
<feature type="transmembrane region" description="Helical" evidence="4">
    <location>
        <begin position="362"/>
        <end position="379"/>
    </location>
</feature>
<evidence type="ECO:0000256" key="3">
    <source>
        <dbReference type="ARBA" id="ARBA00023136"/>
    </source>
</evidence>
<comment type="caution">
    <text evidence="5">The sequence shown here is derived from an EMBL/GenBank/DDBJ whole genome shotgun (WGS) entry which is preliminary data.</text>
</comment>
<keyword evidence="2 4" id="KW-1133">Transmembrane helix</keyword>
<feature type="transmembrane region" description="Helical" evidence="4">
    <location>
        <begin position="339"/>
        <end position="356"/>
    </location>
</feature>
<dbReference type="Gene3D" id="1.20.1250.20">
    <property type="entry name" value="MFS general substrate transporter like domains"/>
    <property type="match status" value="1"/>
</dbReference>
<sequence>MTLPRSIPIALMCMLQHASATGCRAVLPLIALALGASPAAAGALVATQALAPAVLSLPIGKLVARRGTRFGAGIGTALGGLAFLVMAALASAWHAALPFVVAAAVGLGFALTLVSVQRELGHCVDEGEARAYDHFSLFVAISGSAGPLLAGFCLSAFGAKGAAIGLAMLVAASITTMRWCGARWSPVPAQPGPQDRAQAPAASSSLNRPARVLLRAEVVISLLWNATAMLAILRSHDAGWSAAQGAAVLSVLGAGVAAARIAGPWITHRASDVALIRLSMAAAGLGVASFVVPLPWLAVCALQFVVGVGLGVSLRPVLSELHRRCDAEGYTGVLAIRQLLLNLCAVAGPAAMGLLVGAPWSGAVFAVLGAMAVLSAWAMEV</sequence>
<evidence type="ECO:0000256" key="4">
    <source>
        <dbReference type="SAM" id="Phobius"/>
    </source>
</evidence>
<feature type="transmembrane region" description="Helical" evidence="4">
    <location>
        <begin position="96"/>
        <end position="116"/>
    </location>
</feature>
<feature type="transmembrane region" description="Helical" evidence="4">
    <location>
        <begin position="137"/>
        <end position="157"/>
    </location>
</feature>
<reference evidence="5 6" key="2">
    <citation type="submission" date="2018-12" db="EMBL/GenBank/DDBJ databases">
        <title>Rhizobacter gummiphilus sp. nov., a rubber-degrading bacterium isolated from the soil of a botanical garden in Japan.</title>
        <authorList>
            <person name="Shunsuke S.S."/>
        </authorList>
    </citation>
    <scope>NUCLEOTIDE SEQUENCE [LARGE SCALE GENOMIC DNA]</scope>
    <source>
        <strain evidence="5 6">S-16</strain>
    </source>
</reference>
<dbReference type="Proteomes" id="UP000267464">
    <property type="component" value="Unassembled WGS sequence"/>
</dbReference>
<evidence type="ECO:0000256" key="2">
    <source>
        <dbReference type="ARBA" id="ARBA00022989"/>
    </source>
</evidence>
<dbReference type="PANTHER" id="PTHR23526:SF4">
    <property type="entry name" value="INTEGRAL MEMBRANE TRANSPORT PROTEIN"/>
    <property type="match status" value="1"/>
</dbReference>
<feature type="transmembrane region" description="Helical" evidence="4">
    <location>
        <begin position="30"/>
        <end position="58"/>
    </location>
</feature>
<dbReference type="SUPFAM" id="SSF103473">
    <property type="entry name" value="MFS general substrate transporter"/>
    <property type="match status" value="1"/>
</dbReference>
<dbReference type="InterPro" id="IPR052528">
    <property type="entry name" value="Sugar_transport-like"/>
</dbReference>
<keyword evidence="1 4" id="KW-0812">Transmembrane</keyword>
<evidence type="ECO:0000313" key="6">
    <source>
        <dbReference type="Proteomes" id="UP000267464"/>
    </source>
</evidence>
<feature type="transmembrane region" description="Helical" evidence="4">
    <location>
        <begin position="163"/>
        <end position="181"/>
    </location>
</feature>
<dbReference type="PANTHER" id="PTHR23526">
    <property type="entry name" value="INTEGRAL MEMBRANE TRANSPORT PROTEIN-RELATED"/>
    <property type="match status" value="1"/>
</dbReference>
<keyword evidence="6" id="KW-1185">Reference proteome</keyword>
<accession>A0A3N7HTY4</accession>
<dbReference type="EMBL" id="QUSW01000003">
    <property type="protein sequence ID" value="RQP24361.1"/>
    <property type="molecule type" value="Genomic_DNA"/>
</dbReference>
<evidence type="ECO:0000256" key="1">
    <source>
        <dbReference type="ARBA" id="ARBA00022692"/>
    </source>
</evidence>
<feature type="transmembrane region" description="Helical" evidence="4">
    <location>
        <begin position="70"/>
        <end position="90"/>
    </location>
</feature>
<protein>
    <submittedName>
        <fullName evidence="5">MFS transporter</fullName>
    </submittedName>
</protein>
<name>A0A3N7HTY4_9BURK</name>
<keyword evidence="3 4" id="KW-0472">Membrane</keyword>
<feature type="transmembrane region" description="Helical" evidence="4">
    <location>
        <begin position="274"/>
        <end position="290"/>
    </location>
</feature>
<dbReference type="InterPro" id="IPR036259">
    <property type="entry name" value="MFS_trans_sf"/>
</dbReference>
<gene>
    <name evidence="5" type="ORF">DZC73_13770</name>
</gene>
<dbReference type="PROSITE" id="PS51257">
    <property type="entry name" value="PROKAR_LIPOPROTEIN"/>
    <property type="match status" value="1"/>
</dbReference>
<feature type="transmembrane region" description="Helical" evidence="4">
    <location>
        <begin position="239"/>
        <end position="262"/>
    </location>
</feature>
<reference evidence="5 6" key="1">
    <citation type="submission" date="2018-08" db="EMBL/GenBank/DDBJ databases">
        <authorList>
            <person name="Khan S.A."/>
            <person name="Jeon C.O."/>
            <person name="Chun B.H."/>
            <person name="Jeong S.E."/>
        </authorList>
    </citation>
    <scope>NUCLEOTIDE SEQUENCE [LARGE SCALE GENOMIC DNA]</scope>
    <source>
        <strain evidence="5 6">S-16</strain>
    </source>
</reference>
<evidence type="ECO:0000313" key="5">
    <source>
        <dbReference type="EMBL" id="RQP24361.1"/>
    </source>
</evidence>
<feature type="transmembrane region" description="Helical" evidence="4">
    <location>
        <begin position="212"/>
        <end position="233"/>
    </location>
</feature>
<dbReference type="Pfam" id="PF07690">
    <property type="entry name" value="MFS_1"/>
    <property type="match status" value="1"/>
</dbReference>
<proteinExistence type="predicted"/>
<organism evidence="5 6">
    <name type="scientific">Piscinibacter terrae</name>
    <dbReference type="NCBI Taxonomy" id="2496871"/>
    <lineage>
        <taxon>Bacteria</taxon>
        <taxon>Pseudomonadati</taxon>
        <taxon>Pseudomonadota</taxon>
        <taxon>Betaproteobacteria</taxon>
        <taxon>Burkholderiales</taxon>
        <taxon>Sphaerotilaceae</taxon>
        <taxon>Piscinibacter</taxon>
    </lineage>
</organism>
<feature type="transmembrane region" description="Helical" evidence="4">
    <location>
        <begin position="296"/>
        <end position="318"/>
    </location>
</feature>